<keyword evidence="1" id="KW-0496">Mitochondrion</keyword>
<dbReference type="SUPFAM" id="SSF144122">
    <property type="entry name" value="Tim10-like"/>
    <property type="match status" value="1"/>
</dbReference>
<feature type="compositionally biased region" description="Basic and acidic residues" evidence="2">
    <location>
        <begin position="47"/>
        <end position="62"/>
    </location>
</feature>
<evidence type="ECO:0000313" key="4">
    <source>
        <dbReference type="EnsemblPlants" id="TuG1812G0400001192.01.T01"/>
    </source>
</evidence>
<protein>
    <recommendedName>
        <fullName evidence="1">Mitochondrial import inner membrane translocase subunit</fullName>
    </recommendedName>
</protein>
<keyword evidence="1" id="KW-0472">Membrane</keyword>
<evidence type="ECO:0000256" key="2">
    <source>
        <dbReference type="SAM" id="MobiDB-lite"/>
    </source>
</evidence>
<dbReference type="AlphaFoldDB" id="A0A8R7U659"/>
<dbReference type="Gene3D" id="1.10.287.810">
    <property type="entry name" value="Mitochondrial import inner membrane translocase subunit tim13 like domains"/>
    <property type="match status" value="1"/>
</dbReference>
<keyword evidence="1" id="KW-0143">Chaperone</keyword>
<sequence length="140" mass="15832">IEIGLQPSSQKKIKIEHPPFLHRLLPPSLSCSRGKENKSRHPSARLPPREERRLQEGRESRAMDASALNDPRFQALLEEEKKKAMMNEMIAKLTDTCWDRCITGSIGSSFSNSETSCLSNCAKRFIDVKMLTMQRANSSS</sequence>
<dbReference type="Proteomes" id="UP000015106">
    <property type="component" value="Chromosome 4"/>
</dbReference>
<comment type="domain">
    <text evidence="1">The twin CX3C motif contains 4 conserved Cys residues that form 2 disulfide bonds in the mitochondrial intermembrane space.</text>
</comment>
<dbReference type="GO" id="GO:0005743">
    <property type="term" value="C:mitochondrial inner membrane"/>
    <property type="evidence" value="ECO:0007669"/>
    <property type="project" value="UniProtKB-SubCell"/>
</dbReference>
<evidence type="ECO:0000259" key="3">
    <source>
        <dbReference type="Pfam" id="PF02953"/>
    </source>
</evidence>
<feature type="region of interest" description="Disordered" evidence="2">
    <location>
        <begin position="26"/>
        <end position="67"/>
    </location>
</feature>
<comment type="function">
    <text evidence="1">Mitochondrial intermembrane chaperone that participates in the import and insertion of some multi-pass transmembrane proteins into the mitochondrial inner membrane. Also required for the transfer of beta-barrel precursors from the TOM complex to the sorting and assembly machinery (SAM complex) of the outer membrane. Acts as a chaperone-like protein that protects the hydrophobic precursors from aggregation and guide them through the mitochondrial intermembrane space.</text>
</comment>
<reference evidence="5" key="1">
    <citation type="journal article" date="2013" name="Nature">
        <title>Draft genome of the wheat A-genome progenitor Triticum urartu.</title>
        <authorList>
            <person name="Ling H.Q."/>
            <person name="Zhao S."/>
            <person name="Liu D."/>
            <person name="Wang J."/>
            <person name="Sun H."/>
            <person name="Zhang C."/>
            <person name="Fan H."/>
            <person name="Li D."/>
            <person name="Dong L."/>
            <person name="Tao Y."/>
            <person name="Gao C."/>
            <person name="Wu H."/>
            <person name="Li Y."/>
            <person name="Cui Y."/>
            <person name="Guo X."/>
            <person name="Zheng S."/>
            <person name="Wang B."/>
            <person name="Yu K."/>
            <person name="Liang Q."/>
            <person name="Yang W."/>
            <person name="Lou X."/>
            <person name="Chen J."/>
            <person name="Feng M."/>
            <person name="Jian J."/>
            <person name="Zhang X."/>
            <person name="Luo G."/>
            <person name="Jiang Y."/>
            <person name="Liu J."/>
            <person name="Wang Z."/>
            <person name="Sha Y."/>
            <person name="Zhang B."/>
            <person name="Wu H."/>
            <person name="Tang D."/>
            <person name="Shen Q."/>
            <person name="Xue P."/>
            <person name="Zou S."/>
            <person name="Wang X."/>
            <person name="Liu X."/>
            <person name="Wang F."/>
            <person name="Yang Y."/>
            <person name="An X."/>
            <person name="Dong Z."/>
            <person name="Zhang K."/>
            <person name="Zhang X."/>
            <person name="Luo M.C."/>
            <person name="Dvorak J."/>
            <person name="Tong Y."/>
            <person name="Wang J."/>
            <person name="Yang H."/>
            <person name="Li Z."/>
            <person name="Wang D."/>
            <person name="Zhang A."/>
            <person name="Wang J."/>
        </authorList>
    </citation>
    <scope>NUCLEOTIDE SEQUENCE</scope>
    <source>
        <strain evidence="5">cv. G1812</strain>
    </source>
</reference>
<keyword evidence="1" id="KW-0653">Protein transport</keyword>
<reference evidence="4" key="2">
    <citation type="submission" date="2018-03" db="EMBL/GenBank/DDBJ databases">
        <title>The Triticum urartu genome reveals the dynamic nature of wheat genome evolution.</title>
        <authorList>
            <person name="Ling H."/>
            <person name="Ma B."/>
            <person name="Shi X."/>
            <person name="Liu H."/>
            <person name="Dong L."/>
            <person name="Sun H."/>
            <person name="Cao Y."/>
            <person name="Gao Q."/>
            <person name="Zheng S."/>
            <person name="Li Y."/>
            <person name="Yu Y."/>
            <person name="Du H."/>
            <person name="Qi M."/>
            <person name="Li Y."/>
            <person name="Yu H."/>
            <person name="Cui Y."/>
            <person name="Wang N."/>
            <person name="Chen C."/>
            <person name="Wu H."/>
            <person name="Zhao Y."/>
            <person name="Zhang J."/>
            <person name="Li Y."/>
            <person name="Zhou W."/>
            <person name="Zhang B."/>
            <person name="Hu W."/>
            <person name="Eijk M."/>
            <person name="Tang J."/>
            <person name="Witsenboer H."/>
            <person name="Zhao S."/>
            <person name="Li Z."/>
            <person name="Zhang A."/>
            <person name="Wang D."/>
            <person name="Liang C."/>
        </authorList>
    </citation>
    <scope>NUCLEOTIDE SEQUENCE [LARGE SCALE GENOMIC DNA]</scope>
    <source>
        <strain evidence="4">cv. G1812</strain>
    </source>
</reference>
<dbReference type="EnsemblPlants" id="TuG1812S0001571000.01.T01">
    <property type="protein sequence ID" value="TuG1812S0001571000.01.T01"/>
    <property type="gene ID" value="TuG1812S0001571000.01"/>
</dbReference>
<name>A0A8R7U659_TRIUA</name>
<feature type="domain" description="Tim10-like" evidence="3">
    <location>
        <begin position="77"/>
        <end position="136"/>
    </location>
</feature>
<accession>A0A8R7U659</accession>
<reference evidence="4" key="3">
    <citation type="submission" date="2022-06" db="UniProtKB">
        <authorList>
            <consortium name="EnsemblPlants"/>
        </authorList>
    </citation>
    <scope>IDENTIFICATION</scope>
</reference>
<evidence type="ECO:0000256" key="1">
    <source>
        <dbReference type="RuleBase" id="RU367043"/>
    </source>
</evidence>
<keyword evidence="1" id="KW-0999">Mitochondrion inner membrane</keyword>
<keyword evidence="1" id="KW-0811">Translocation</keyword>
<proteinExistence type="inferred from homology"/>
<dbReference type="GO" id="GO:0015031">
    <property type="term" value="P:protein transport"/>
    <property type="evidence" value="ECO:0007669"/>
    <property type="project" value="UniProtKB-KW"/>
</dbReference>
<dbReference type="Gramene" id="TuG1812G0400001192.01.T01">
    <property type="protein sequence ID" value="TuG1812G0400001192.01.T01"/>
    <property type="gene ID" value="TuG1812G0400001192.01"/>
</dbReference>
<keyword evidence="5" id="KW-1185">Reference proteome</keyword>
<comment type="similarity">
    <text evidence="1">Belongs to the small Tim family.</text>
</comment>
<dbReference type="Pfam" id="PF02953">
    <property type="entry name" value="zf-Tim10_DDP"/>
    <property type="match status" value="1"/>
</dbReference>
<comment type="subunit">
    <text evidence="1">Heterohexamer.</text>
</comment>
<evidence type="ECO:0000313" key="5">
    <source>
        <dbReference type="Proteomes" id="UP000015106"/>
    </source>
</evidence>
<dbReference type="InterPro" id="IPR004217">
    <property type="entry name" value="Tim10-like"/>
</dbReference>
<dbReference type="EnsemblPlants" id="TuG1812G0400001192.01.T01">
    <property type="protein sequence ID" value="TuG1812G0400001192.01.T01"/>
    <property type="gene ID" value="TuG1812G0400001192.01"/>
</dbReference>
<keyword evidence="1" id="KW-0813">Transport</keyword>
<dbReference type="Gramene" id="TuG1812S0001571000.01.T01">
    <property type="protein sequence ID" value="TuG1812S0001571000.01.T01"/>
    <property type="gene ID" value="TuG1812S0001571000.01"/>
</dbReference>
<organism evidence="4 5">
    <name type="scientific">Triticum urartu</name>
    <name type="common">Red wild einkorn</name>
    <name type="synonym">Crithodium urartu</name>
    <dbReference type="NCBI Taxonomy" id="4572"/>
    <lineage>
        <taxon>Eukaryota</taxon>
        <taxon>Viridiplantae</taxon>
        <taxon>Streptophyta</taxon>
        <taxon>Embryophyta</taxon>
        <taxon>Tracheophyta</taxon>
        <taxon>Spermatophyta</taxon>
        <taxon>Magnoliopsida</taxon>
        <taxon>Liliopsida</taxon>
        <taxon>Poales</taxon>
        <taxon>Poaceae</taxon>
        <taxon>BOP clade</taxon>
        <taxon>Pooideae</taxon>
        <taxon>Triticodae</taxon>
        <taxon>Triticeae</taxon>
        <taxon>Triticinae</taxon>
        <taxon>Triticum</taxon>
    </lineage>
</organism>
<dbReference type="InterPro" id="IPR035427">
    <property type="entry name" value="Tim10-like_dom_sf"/>
</dbReference>
<comment type="subcellular location">
    <subcellularLocation>
        <location evidence="1">Mitochondrion inner membrane</location>
        <topology evidence="1">Peripheral membrane protein</topology>
        <orientation evidence="1">Intermembrane side</orientation>
    </subcellularLocation>
</comment>
<keyword evidence="1" id="KW-1015">Disulfide bond</keyword>